<accession>A0A9W8MY08</accession>
<protein>
    <recommendedName>
        <fullName evidence="3">F-box domain-containing protein</fullName>
    </recommendedName>
</protein>
<evidence type="ECO:0008006" key="3">
    <source>
        <dbReference type="Google" id="ProtNLM"/>
    </source>
</evidence>
<dbReference type="EMBL" id="JANKHO010000318">
    <property type="protein sequence ID" value="KAJ3511586.1"/>
    <property type="molecule type" value="Genomic_DNA"/>
</dbReference>
<reference evidence="1" key="1">
    <citation type="submission" date="2022-07" db="EMBL/GenBank/DDBJ databases">
        <title>Genome Sequence of Agrocybe chaxingu.</title>
        <authorList>
            <person name="Buettner E."/>
        </authorList>
    </citation>
    <scope>NUCLEOTIDE SEQUENCE</scope>
    <source>
        <strain evidence="1">MP-N11</strain>
    </source>
</reference>
<dbReference type="AlphaFoldDB" id="A0A9W8MY08"/>
<evidence type="ECO:0000313" key="1">
    <source>
        <dbReference type="EMBL" id="KAJ3511586.1"/>
    </source>
</evidence>
<organism evidence="1 2">
    <name type="scientific">Agrocybe chaxingu</name>
    <dbReference type="NCBI Taxonomy" id="84603"/>
    <lineage>
        <taxon>Eukaryota</taxon>
        <taxon>Fungi</taxon>
        <taxon>Dikarya</taxon>
        <taxon>Basidiomycota</taxon>
        <taxon>Agaricomycotina</taxon>
        <taxon>Agaricomycetes</taxon>
        <taxon>Agaricomycetidae</taxon>
        <taxon>Agaricales</taxon>
        <taxon>Agaricineae</taxon>
        <taxon>Strophariaceae</taxon>
        <taxon>Agrocybe</taxon>
    </lineage>
</organism>
<gene>
    <name evidence="1" type="ORF">NLJ89_g4013</name>
</gene>
<proteinExistence type="predicted"/>
<comment type="caution">
    <text evidence="1">The sequence shown here is derived from an EMBL/GenBank/DDBJ whole genome shotgun (WGS) entry which is preliminary data.</text>
</comment>
<name>A0A9W8MY08_9AGAR</name>
<dbReference type="OrthoDB" id="10341569at2759"/>
<dbReference type="Proteomes" id="UP001148786">
    <property type="component" value="Unassembled WGS sequence"/>
</dbReference>
<keyword evidence="2" id="KW-1185">Reference proteome</keyword>
<evidence type="ECO:0000313" key="2">
    <source>
        <dbReference type="Proteomes" id="UP001148786"/>
    </source>
</evidence>
<sequence length="384" mass="44575">MNDPQDIALPPPELVDAIIREVDSKQALLNLRLTCKSFHEIATPYAFHTFDIPMKSNAKSLVIDFLEAPDLVKYVRKLRVNAQEGTKVFWDVVKDEEGNELVLYPEPYKETDLMFSRLDDIRCIFLNPMASFANVDTLCLYFPEVFRPEPLYEDENEDGWAYNLAYKICRSLRYSPLKYTLHTLEIQYLPLCDILLEALSSRSSSLTSLKITECLPKPYLTSKFWDSFTYARLQHLHLSKVGIKIEDSPSKNALETDLERFLLRHSGCIRTIRLDECLIIVEKGATPGFPRTWADVWRNIEENIPHLKRFKFEPAPRDPSYVSSGSSNYIGLSYGLWQWSPRAYFSIISGERDRAAENLPSERDDRAAWDRLQTTLEKRRKRSN</sequence>